<evidence type="ECO:0000313" key="2">
    <source>
        <dbReference type="Proteomes" id="UP000199058"/>
    </source>
</evidence>
<reference evidence="1 2" key="1">
    <citation type="submission" date="2016-10" db="EMBL/GenBank/DDBJ databases">
        <authorList>
            <person name="de Groot N.N."/>
        </authorList>
    </citation>
    <scope>NUCLEOTIDE SEQUENCE [LARGE SCALE GENOMIC DNA]</scope>
    <source>
        <strain evidence="1 2">DSM 18438</strain>
    </source>
</reference>
<dbReference type="AlphaFoldDB" id="A0A1I1DYI8"/>
<dbReference type="OrthoDB" id="6245000at2"/>
<dbReference type="RefSeq" id="WP_091957867.1">
    <property type="nucleotide sequence ID" value="NZ_FOLH01000001.1"/>
</dbReference>
<dbReference type="EMBL" id="FOLH01000001">
    <property type="protein sequence ID" value="SFB79971.1"/>
    <property type="molecule type" value="Genomic_DNA"/>
</dbReference>
<sequence length="173" mass="19005">MTTYTHNQNGGKFELLDQGQLVDGLDAQLVSYQAEDAEAPAMMTLEKWQAEYRPLAALECHHCGGTGKDPKRKSAREGQGLDCGYCHGSTLLDAKGDAITRDNETSDQLRDYITGLKNQIHHLQHELDYVKSVPGVSQTIESFKAQGITNAMAEAYRKEENQIGPGGACYRGD</sequence>
<dbReference type="Proteomes" id="UP000199058">
    <property type="component" value="Unassembled WGS sequence"/>
</dbReference>
<proteinExistence type="predicted"/>
<name>A0A1I1DYI8_9GAMM</name>
<evidence type="ECO:0000313" key="1">
    <source>
        <dbReference type="EMBL" id="SFB79971.1"/>
    </source>
</evidence>
<keyword evidence="2" id="KW-1185">Reference proteome</keyword>
<gene>
    <name evidence="1" type="ORF">SAMN05660443_0203</name>
</gene>
<organism evidence="1 2">
    <name type="scientific">Marinospirillum celere</name>
    <dbReference type="NCBI Taxonomy" id="1122252"/>
    <lineage>
        <taxon>Bacteria</taxon>
        <taxon>Pseudomonadati</taxon>
        <taxon>Pseudomonadota</taxon>
        <taxon>Gammaproteobacteria</taxon>
        <taxon>Oceanospirillales</taxon>
        <taxon>Oceanospirillaceae</taxon>
        <taxon>Marinospirillum</taxon>
    </lineage>
</organism>
<accession>A0A1I1DYI8</accession>
<dbReference type="STRING" id="1122252.SAMN05660443_0203"/>
<protein>
    <submittedName>
        <fullName evidence="1">Uncharacterized protein</fullName>
    </submittedName>
</protein>